<dbReference type="Gene3D" id="3.40.50.1820">
    <property type="entry name" value="alpha/beta hydrolase"/>
    <property type="match status" value="1"/>
</dbReference>
<keyword evidence="4" id="KW-1015">Disulfide bond</keyword>
<feature type="domain" description="Carboxylesterase type B" evidence="7">
    <location>
        <begin position="4"/>
        <end position="513"/>
    </location>
</feature>
<keyword evidence="2" id="KW-0719">Serine esterase</keyword>
<evidence type="ECO:0000256" key="2">
    <source>
        <dbReference type="ARBA" id="ARBA00022487"/>
    </source>
</evidence>
<evidence type="ECO:0000256" key="1">
    <source>
        <dbReference type="ARBA" id="ARBA00005964"/>
    </source>
</evidence>
<reference evidence="8" key="1">
    <citation type="submission" date="2022-07" db="EMBL/GenBank/DDBJ databases">
        <authorList>
            <person name="Trinca V."/>
            <person name="Uliana J.V.C."/>
            <person name="Torres T.T."/>
            <person name="Ward R.J."/>
            <person name="Monesi N."/>
        </authorList>
    </citation>
    <scope>NUCLEOTIDE SEQUENCE</scope>
    <source>
        <strain evidence="8">HSMRA1968</strain>
        <tissue evidence="8">Whole embryos</tissue>
    </source>
</reference>
<dbReference type="AlphaFoldDB" id="A0A9Q0RVT3"/>
<dbReference type="EC" id="3.1.1.-" evidence="6"/>
<organism evidence="8 9">
    <name type="scientific">Pseudolycoriella hygida</name>
    <dbReference type="NCBI Taxonomy" id="35572"/>
    <lineage>
        <taxon>Eukaryota</taxon>
        <taxon>Metazoa</taxon>
        <taxon>Ecdysozoa</taxon>
        <taxon>Arthropoda</taxon>
        <taxon>Hexapoda</taxon>
        <taxon>Insecta</taxon>
        <taxon>Pterygota</taxon>
        <taxon>Neoptera</taxon>
        <taxon>Endopterygota</taxon>
        <taxon>Diptera</taxon>
        <taxon>Nematocera</taxon>
        <taxon>Sciaroidea</taxon>
        <taxon>Sciaridae</taxon>
        <taxon>Pseudolycoriella</taxon>
    </lineage>
</organism>
<name>A0A9Q0RVT3_9DIPT</name>
<evidence type="ECO:0000313" key="9">
    <source>
        <dbReference type="Proteomes" id="UP001151699"/>
    </source>
</evidence>
<evidence type="ECO:0000259" key="7">
    <source>
        <dbReference type="Pfam" id="PF00135"/>
    </source>
</evidence>
<dbReference type="InterPro" id="IPR029058">
    <property type="entry name" value="AB_hydrolase_fold"/>
</dbReference>
<dbReference type="PANTHER" id="PTHR43142:SF1">
    <property type="entry name" value="CARBOXYLIC ESTER HYDROLASE"/>
    <property type="match status" value="1"/>
</dbReference>
<dbReference type="InterPro" id="IPR019826">
    <property type="entry name" value="Carboxylesterase_B_AS"/>
</dbReference>
<dbReference type="Pfam" id="PF00135">
    <property type="entry name" value="COesterase"/>
    <property type="match status" value="1"/>
</dbReference>
<keyword evidence="5" id="KW-0325">Glycoprotein</keyword>
<keyword evidence="3 6" id="KW-0378">Hydrolase</keyword>
<proteinExistence type="inferred from homology"/>
<evidence type="ECO:0000256" key="5">
    <source>
        <dbReference type="ARBA" id="ARBA00023180"/>
    </source>
</evidence>
<gene>
    <name evidence="8" type="primary">B1_1</name>
    <name evidence="8" type="ORF">Bhyg_16698</name>
</gene>
<evidence type="ECO:0000256" key="4">
    <source>
        <dbReference type="ARBA" id="ARBA00023157"/>
    </source>
</evidence>
<dbReference type="Proteomes" id="UP001151699">
    <property type="component" value="Unassembled WGS sequence"/>
</dbReference>
<protein>
    <recommendedName>
        <fullName evidence="6">Carboxylic ester hydrolase</fullName>
        <ecNumber evidence="6">3.1.1.-</ecNumber>
    </recommendedName>
</protein>
<dbReference type="SUPFAM" id="SSF53474">
    <property type="entry name" value="alpha/beta-Hydrolases"/>
    <property type="match status" value="1"/>
</dbReference>
<dbReference type="InterPro" id="IPR002018">
    <property type="entry name" value="CarbesteraseB"/>
</dbReference>
<keyword evidence="9" id="KW-1185">Reference proteome</keyword>
<evidence type="ECO:0000313" key="8">
    <source>
        <dbReference type="EMBL" id="KAJ6633852.1"/>
    </source>
</evidence>
<evidence type="ECO:0000256" key="6">
    <source>
        <dbReference type="RuleBase" id="RU361235"/>
    </source>
</evidence>
<dbReference type="PANTHER" id="PTHR43142">
    <property type="entry name" value="CARBOXYLIC ESTER HYDROLASE"/>
    <property type="match status" value="1"/>
</dbReference>
<comment type="similarity">
    <text evidence="1 6">Belongs to the type-B carboxylesterase/lipase family.</text>
</comment>
<evidence type="ECO:0000256" key="3">
    <source>
        <dbReference type="ARBA" id="ARBA00022801"/>
    </source>
</evidence>
<dbReference type="EMBL" id="WJQU01001625">
    <property type="protein sequence ID" value="KAJ6633852.1"/>
    <property type="molecule type" value="Genomic_DNA"/>
</dbReference>
<sequence>MTDIVVTTVTGKIKGVKKRSALGDEYLSFQRIPYAKPPINELRFSDPQPVEPWSGVLIGTIPAPCCIQLSSIYNSIVGYEDCLYLNIYTKNLNPDSKAPVMIWIHGGGFMFGSCGPEIYGPDYLLQNNVVLVVTNYRVGVLGFASFTDPAIGIPGNAGLRDQLMAIKWVKENIESFGGDSDNITVFGQSAGANSVHYLMLTDKAKDLFKRGILMSGTAVTSSGLKSKNNYTLRLAEILGWSGSTDEKSALSFLRQQTAEALIMAQDRLIPEKEREQLILFPFGPVIEPYVTENSIIPTDPILMSKTAWSKDLDMIIGGTSDEGLIIYKSLKKRPQILRKPDLSQLMLPADLVADENEPKAKQFALKLNEYYIGSEIVSLDKCDGFLKLMTDKLYLHRIYRTLTLRNECGNGKTYFYRLSVDSPTNNCYKLFHCGTNVKGCSHADDVSYIFKNMSGKVPPRDSMEFRTIQTLVSRFTKFATDGDPNNLESSSVIWKPVNGQTKPYKCLNIVEEGDFFVDFPESDRMALWDSLYIRK</sequence>
<dbReference type="PROSITE" id="PS00122">
    <property type="entry name" value="CARBOXYLESTERASE_B_1"/>
    <property type="match status" value="1"/>
</dbReference>
<comment type="caution">
    <text evidence="8">The sequence shown here is derived from an EMBL/GenBank/DDBJ whole genome shotgun (WGS) entry which is preliminary data.</text>
</comment>
<dbReference type="OrthoDB" id="19653at2759"/>
<accession>A0A9Q0RVT3</accession>
<dbReference type="GO" id="GO:0052689">
    <property type="term" value="F:carboxylic ester hydrolase activity"/>
    <property type="evidence" value="ECO:0007669"/>
    <property type="project" value="UniProtKB-KW"/>
</dbReference>